<dbReference type="PANTHER" id="PTHR21371:SF1">
    <property type="entry name" value="KETOL-ACID REDUCTOISOMERASE, MITOCHONDRIAL"/>
    <property type="match status" value="1"/>
</dbReference>
<reference evidence="3" key="5">
    <citation type="journal article" date="2021" name="G3 (Bethesda)">
        <title>Aegilops tauschii genome assembly Aet v5.0 features greater sequence contiguity and improved annotation.</title>
        <authorList>
            <person name="Wang L."/>
            <person name="Zhu T."/>
            <person name="Rodriguez J.C."/>
            <person name="Deal K.R."/>
            <person name="Dubcovsky J."/>
            <person name="McGuire P.E."/>
            <person name="Lux T."/>
            <person name="Spannagl M."/>
            <person name="Mayer K.F.X."/>
            <person name="Baldrich P."/>
            <person name="Meyers B.C."/>
            <person name="Huo N."/>
            <person name="Gu Y.Q."/>
            <person name="Zhou H."/>
            <person name="Devos K.M."/>
            <person name="Bennetzen J.L."/>
            <person name="Unver T."/>
            <person name="Budak H."/>
            <person name="Gulick P.J."/>
            <person name="Galiba G."/>
            <person name="Kalapos B."/>
            <person name="Nelson D.R."/>
            <person name="Li P."/>
            <person name="You F.M."/>
            <person name="Luo M.C."/>
            <person name="Dvorak J."/>
        </authorList>
    </citation>
    <scope>NUCLEOTIDE SEQUENCE [LARGE SCALE GENOMIC DNA]</scope>
    <source>
        <strain evidence="3">cv. AL8/78</strain>
    </source>
</reference>
<feature type="region of interest" description="Disordered" evidence="1">
    <location>
        <begin position="1"/>
        <end position="41"/>
    </location>
</feature>
<dbReference type="SUPFAM" id="SSF51735">
    <property type="entry name" value="NAD(P)-binding Rossmann-fold domains"/>
    <property type="match status" value="1"/>
</dbReference>
<dbReference type="AlphaFoldDB" id="A0A453QPG9"/>
<evidence type="ECO:0000313" key="3">
    <source>
        <dbReference type="EnsemblPlants" id="AET7Gv20266700.3"/>
    </source>
</evidence>
<reference evidence="3" key="3">
    <citation type="journal article" date="2017" name="Nature">
        <title>Genome sequence of the progenitor of the wheat D genome Aegilops tauschii.</title>
        <authorList>
            <person name="Luo M.C."/>
            <person name="Gu Y.Q."/>
            <person name="Puiu D."/>
            <person name="Wang H."/>
            <person name="Twardziok S.O."/>
            <person name="Deal K.R."/>
            <person name="Huo N."/>
            <person name="Zhu T."/>
            <person name="Wang L."/>
            <person name="Wang Y."/>
            <person name="McGuire P.E."/>
            <person name="Liu S."/>
            <person name="Long H."/>
            <person name="Ramasamy R.K."/>
            <person name="Rodriguez J.C."/>
            <person name="Van S.L."/>
            <person name="Yuan L."/>
            <person name="Wang Z."/>
            <person name="Xia Z."/>
            <person name="Xiao L."/>
            <person name="Anderson O.D."/>
            <person name="Ouyang S."/>
            <person name="Liang Y."/>
            <person name="Zimin A.V."/>
            <person name="Pertea G."/>
            <person name="Qi P."/>
            <person name="Bennetzen J.L."/>
            <person name="Dai X."/>
            <person name="Dawson M.W."/>
            <person name="Muller H.G."/>
            <person name="Kugler K."/>
            <person name="Rivarola-Duarte L."/>
            <person name="Spannagl M."/>
            <person name="Mayer K.F.X."/>
            <person name="Lu F.H."/>
            <person name="Bevan M.W."/>
            <person name="Leroy P."/>
            <person name="Li P."/>
            <person name="You F.M."/>
            <person name="Sun Q."/>
            <person name="Liu Z."/>
            <person name="Lyons E."/>
            <person name="Wicker T."/>
            <person name="Salzberg S.L."/>
            <person name="Devos K.M."/>
            <person name="Dvorak J."/>
        </authorList>
    </citation>
    <scope>NUCLEOTIDE SEQUENCE [LARGE SCALE GENOMIC DNA]</scope>
    <source>
        <strain evidence="3">cv. AL8/78</strain>
    </source>
</reference>
<dbReference type="Gene3D" id="3.40.50.720">
    <property type="entry name" value="NAD(P)-binding Rossmann-like Domain"/>
    <property type="match status" value="1"/>
</dbReference>
<dbReference type="GO" id="GO:0009099">
    <property type="term" value="P:L-valine biosynthetic process"/>
    <property type="evidence" value="ECO:0007669"/>
    <property type="project" value="TreeGrafter"/>
</dbReference>
<dbReference type="EnsemblPlants" id="AET7Gv20266700.3">
    <property type="protein sequence ID" value="AET7Gv20266700.3"/>
    <property type="gene ID" value="AET7Gv20266700"/>
</dbReference>
<organism evidence="3 4">
    <name type="scientific">Aegilops tauschii subsp. strangulata</name>
    <name type="common">Goatgrass</name>
    <dbReference type="NCBI Taxonomy" id="200361"/>
    <lineage>
        <taxon>Eukaryota</taxon>
        <taxon>Viridiplantae</taxon>
        <taxon>Streptophyta</taxon>
        <taxon>Embryophyta</taxon>
        <taxon>Tracheophyta</taxon>
        <taxon>Spermatophyta</taxon>
        <taxon>Magnoliopsida</taxon>
        <taxon>Liliopsida</taxon>
        <taxon>Poales</taxon>
        <taxon>Poaceae</taxon>
        <taxon>BOP clade</taxon>
        <taxon>Pooideae</taxon>
        <taxon>Triticodae</taxon>
        <taxon>Triticeae</taxon>
        <taxon>Triticinae</taxon>
        <taxon>Aegilops</taxon>
    </lineage>
</organism>
<dbReference type="GO" id="GO:0005739">
    <property type="term" value="C:mitochondrion"/>
    <property type="evidence" value="ECO:0007669"/>
    <property type="project" value="TreeGrafter"/>
</dbReference>
<evidence type="ECO:0000256" key="1">
    <source>
        <dbReference type="SAM" id="MobiDB-lite"/>
    </source>
</evidence>
<dbReference type="PROSITE" id="PS51850">
    <property type="entry name" value="KARI_N"/>
    <property type="match status" value="1"/>
</dbReference>
<protein>
    <recommendedName>
        <fullName evidence="2">KARI N-terminal Rossmann domain-containing protein</fullName>
    </recommendedName>
</protein>
<reference evidence="4" key="1">
    <citation type="journal article" date="2014" name="Science">
        <title>Ancient hybridizations among the ancestral genomes of bread wheat.</title>
        <authorList>
            <consortium name="International Wheat Genome Sequencing Consortium,"/>
            <person name="Marcussen T."/>
            <person name="Sandve S.R."/>
            <person name="Heier L."/>
            <person name="Spannagl M."/>
            <person name="Pfeifer M."/>
            <person name="Jakobsen K.S."/>
            <person name="Wulff B.B."/>
            <person name="Steuernagel B."/>
            <person name="Mayer K.F."/>
            <person name="Olsen O.A."/>
        </authorList>
    </citation>
    <scope>NUCLEOTIDE SEQUENCE [LARGE SCALE GENOMIC DNA]</scope>
    <source>
        <strain evidence="4">cv. AL8/78</strain>
    </source>
</reference>
<dbReference type="GO" id="GO:0004455">
    <property type="term" value="F:ketol-acid reductoisomerase activity"/>
    <property type="evidence" value="ECO:0007669"/>
    <property type="project" value="TreeGrafter"/>
</dbReference>
<dbReference type="InterPro" id="IPR036291">
    <property type="entry name" value="NAD(P)-bd_dom_sf"/>
</dbReference>
<reference evidence="4" key="2">
    <citation type="journal article" date="2017" name="Nat. Plants">
        <title>The Aegilops tauschii genome reveals multiple impacts of transposons.</title>
        <authorList>
            <person name="Zhao G."/>
            <person name="Zou C."/>
            <person name="Li K."/>
            <person name="Wang K."/>
            <person name="Li T."/>
            <person name="Gao L."/>
            <person name="Zhang X."/>
            <person name="Wang H."/>
            <person name="Yang Z."/>
            <person name="Liu X."/>
            <person name="Jiang W."/>
            <person name="Mao L."/>
            <person name="Kong X."/>
            <person name="Jiao Y."/>
            <person name="Jia J."/>
        </authorList>
    </citation>
    <scope>NUCLEOTIDE SEQUENCE [LARGE SCALE GENOMIC DNA]</scope>
    <source>
        <strain evidence="4">cv. AL8/78</strain>
    </source>
</reference>
<feature type="domain" description="KARI N-terminal Rossmann" evidence="2">
    <location>
        <begin position="33"/>
        <end position="109"/>
    </location>
</feature>
<dbReference type="Gramene" id="AET7Gv20266700.3">
    <property type="protein sequence ID" value="AET7Gv20266700.3"/>
    <property type="gene ID" value="AET7Gv20266700"/>
</dbReference>
<proteinExistence type="predicted"/>
<dbReference type="Pfam" id="PF07991">
    <property type="entry name" value="KARI_N"/>
    <property type="match status" value="1"/>
</dbReference>
<dbReference type="Proteomes" id="UP000015105">
    <property type="component" value="Chromosome 7D"/>
</dbReference>
<sequence length="109" mass="12262">MCRHGRGPGQGWRHHAVAQHRHHHVQQGEGLHRRPRGVHREGRAELLPEVFKGVKKIGVIGQGSQCFLKAQNLKDYLVQAKSEIIVKIGLRKGSKSFEEARASEFTEGN</sequence>
<evidence type="ECO:0000259" key="2">
    <source>
        <dbReference type="PROSITE" id="PS51850"/>
    </source>
</evidence>
<keyword evidence="4" id="KW-1185">Reference proteome</keyword>
<accession>A0A453QPG9</accession>
<dbReference type="InterPro" id="IPR013116">
    <property type="entry name" value="KARI_N"/>
</dbReference>
<dbReference type="GO" id="GO:0009097">
    <property type="term" value="P:isoleucine biosynthetic process"/>
    <property type="evidence" value="ECO:0007669"/>
    <property type="project" value="TreeGrafter"/>
</dbReference>
<dbReference type="PANTHER" id="PTHR21371">
    <property type="entry name" value="KETOL-ACID REDUCTOISOMERASE, MITOCHONDRIAL"/>
    <property type="match status" value="1"/>
</dbReference>
<feature type="compositionally biased region" description="Basic residues" evidence="1">
    <location>
        <begin position="1"/>
        <end position="25"/>
    </location>
</feature>
<evidence type="ECO:0000313" key="4">
    <source>
        <dbReference type="Proteomes" id="UP000015105"/>
    </source>
</evidence>
<reference evidence="3" key="4">
    <citation type="submission" date="2019-03" db="UniProtKB">
        <authorList>
            <consortium name="EnsemblPlants"/>
        </authorList>
    </citation>
    <scope>IDENTIFICATION</scope>
</reference>
<dbReference type="GO" id="GO:0009507">
    <property type="term" value="C:chloroplast"/>
    <property type="evidence" value="ECO:0007669"/>
    <property type="project" value="TreeGrafter"/>
</dbReference>
<name>A0A453QPG9_AEGTS</name>
<dbReference type="InterPro" id="IPR013023">
    <property type="entry name" value="KARI"/>
</dbReference>